<dbReference type="GO" id="GO:0005737">
    <property type="term" value="C:cytoplasm"/>
    <property type="evidence" value="ECO:0007669"/>
    <property type="project" value="TreeGrafter"/>
</dbReference>
<dbReference type="PANTHER" id="PTHR13847">
    <property type="entry name" value="SARCOSINE DEHYDROGENASE-RELATED"/>
    <property type="match status" value="1"/>
</dbReference>
<geneLocation type="plasmid" evidence="4">
    <name>unnamed1</name>
</geneLocation>
<gene>
    <name evidence="4" type="ORF">BB934_32255</name>
</gene>
<keyword evidence="2" id="KW-0812">Transmembrane</keyword>
<organism evidence="4">
    <name type="scientific">Microvirga ossetica</name>
    <dbReference type="NCBI Taxonomy" id="1882682"/>
    <lineage>
        <taxon>Bacteria</taxon>
        <taxon>Pseudomonadati</taxon>
        <taxon>Pseudomonadota</taxon>
        <taxon>Alphaproteobacteria</taxon>
        <taxon>Hyphomicrobiales</taxon>
        <taxon>Methylobacteriaceae</taxon>
        <taxon>Microvirga</taxon>
    </lineage>
</organism>
<dbReference type="OrthoDB" id="9805337at2"/>
<accession>A0A1B2ESV1</accession>
<dbReference type="Gene3D" id="3.50.50.60">
    <property type="entry name" value="FAD/NAD(P)-binding domain"/>
    <property type="match status" value="2"/>
</dbReference>
<sequence>MTNPHSEVRADVIVLGAGIVGVSTALHLQMRGRDVVLIDRRGAGEETSHGNAGLIERSSVIPYGFPRDLRTVLLYALNLSADVRSDWRFLPRIAPWLWQFWRESTPKSLKKAAADMLPLIEQSVAEHELLMAEAGLLGQLRRTGWIEAFRSLKSLDQAAKNAAALETYGLHFDILDGKTLRQREPHTSETLIGGIHWRDPATVPDPGGLVKGYAALFLRRGGRFVQGEARTLQQDGIEWTVRSQDGLIRAREAVVALGPWSDTVLRPLGYRVPLAVKRGYHVHFRAKAGSILHHPIVDVDGGFLLAPMTRGIRLTTGVEFAHRDSAPTPLQLDRTEPLAREIFPLEERTDPQPWMGARPCLPDMRPVIGAAPRHTGLWCAFGHNHHGLTLGPVTGRLLAEMMTGRETFTDPRPYSIARFTP</sequence>
<evidence type="ECO:0000256" key="2">
    <source>
        <dbReference type="SAM" id="Phobius"/>
    </source>
</evidence>
<keyword evidence="2" id="KW-1133">Transmembrane helix</keyword>
<keyword evidence="1" id="KW-0560">Oxidoreductase</keyword>
<evidence type="ECO:0000256" key="1">
    <source>
        <dbReference type="ARBA" id="ARBA00023002"/>
    </source>
</evidence>
<keyword evidence="4" id="KW-0614">Plasmid</keyword>
<name>A0A1B2ESV1_9HYPH</name>
<dbReference type="SUPFAM" id="SSF51905">
    <property type="entry name" value="FAD/NAD(P)-binding domain"/>
    <property type="match status" value="1"/>
</dbReference>
<dbReference type="RefSeq" id="WP_099513998.1">
    <property type="nucleotide sequence ID" value="NZ_CP016617.1"/>
</dbReference>
<keyword evidence="2" id="KW-0472">Membrane</keyword>
<dbReference type="SUPFAM" id="SSF54373">
    <property type="entry name" value="FAD-linked reductases, C-terminal domain"/>
    <property type="match status" value="1"/>
</dbReference>
<dbReference type="Gene3D" id="3.30.9.10">
    <property type="entry name" value="D-Amino Acid Oxidase, subunit A, domain 2"/>
    <property type="match status" value="1"/>
</dbReference>
<evidence type="ECO:0000313" key="4">
    <source>
        <dbReference type="EMBL" id="ANY82902.1"/>
    </source>
</evidence>
<dbReference type="Pfam" id="PF01266">
    <property type="entry name" value="DAO"/>
    <property type="match status" value="1"/>
</dbReference>
<feature type="transmembrane region" description="Helical" evidence="2">
    <location>
        <begin position="12"/>
        <end position="30"/>
    </location>
</feature>
<feature type="domain" description="FAD dependent oxidoreductase" evidence="3">
    <location>
        <begin position="11"/>
        <end position="401"/>
    </location>
</feature>
<reference evidence="4" key="1">
    <citation type="submission" date="2016-07" db="EMBL/GenBank/DDBJ databases">
        <title>Microvirga ossetica sp. nov. a new species of rhizobia isolated from root nodules of the legume species Vicia alpestris Steven originated from North Ossetia region in the Caucasus.</title>
        <authorList>
            <person name="Safronova V.I."/>
            <person name="Kuznetsova I.G."/>
            <person name="Sazanova A.L."/>
            <person name="Belimov A."/>
            <person name="Andronov E."/>
            <person name="Osledkin Y.S."/>
            <person name="Onishchuk O.P."/>
            <person name="Kurchak O.N."/>
            <person name="Shaposhnikov A.I."/>
            <person name="Willems A."/>
            <person name="Tikhonovich I.A."/>
        </authorList>
    </citation>
    <scope>NUCLEOTIDE SEQUENCE [LARGE SCALE GENOMIC DNA]</scope>
    <source>
        <strain evidence="4">V5/3M</strain>
        <plasmid evidence="4">unnamed1</plasmid>
    </source>
</reference>
<protein>
    <submittedName>
        <fullName evidence="4">Amino acid dehydrogenase</fullName>
    </submittedName>
</protein>
<evidence type="ECO:0000259" key="3">
    <source>
        <dbReference type="Pfam" id="PF01266"/>
    </source>
</evidence>
<proteinExistence type="predicted"/>
<dbReference type="EMBL" id="CP016617">
    <property type="protein sequence ID" value="ANY82902.1"/>
    <property type="molecule type" value="Genomic_DNA"/>
</dbReference>
<dbReference type="GO" id="GO:0016491">
    <property type="term" value="F:oxidoreductase activity"/>
    <property type="evidence" value="ECO:0007669"/>
    <property type="project" value="UniProtKB-KW"/>
</dbReference>
<dbReference type="AlphaFoldDB" id="A0A1B2ESV1"/>
<dbReference type="PANTHER" id="PTHR13847:SF289">
    <property type="entry name" value="GLYCINE OXIDASE"/>
    <property type="match status" value="1"/>
</dbReference>
<dbReference type="InterPro" id="IPR006076">
    <property type="entry name" value="FAD-dep_OxRdtase"/>
</dbReference>
<dbReference type="InterPro" id="IPR036188">
    <property type="entry name" value="FAD/NAD-bd_sf"/>
</dbReference>
<dbReference type="KEGG" id="moc:BB934_32255"/>